<dbReference type="STRING" id="69014.TK1571"/>
<dbReference type="EMBL" id="AP006878">
    <property type="protein sequence ID" value="BAD85760.1"/>
    <property type="molecule type" value="Genomic_DNA"/>
</dbReference>
<dbReference type="RefSeq" id="WP_011250522.1">
    <property type="nucleotide sequence ID" value="NC_006624.1"/>
</dbReference>
<dbReference type="PhylomeDB" id="Q5JIP6"/>
<dbReference type="EnsemblBacteria" id="BAD85760">
    <property type="protein sequence ID" value="BAD85760"/>
    <property type="gene ID" value="TK1571"/>
</dbReference>
<dbReference type="AlphaFoldDB" id="Q5JIP6"/>
<name>Q5JIP6_THEKO</name>
<dbReference type="Proteomes" id="UP000000536">
    <property type="component" value="Chromosome"/>
</dbReference>
<dbReference type="OrthoDB" id="85958at2157"/>
<gene>
    <name evidence="1" type="ordered locus">TK1571</name>
</gene>
<dbReference type="InParanoid" id="Q5JIP6"/>
<dbReference type="KEGG" id="tko:TK1571"/>
<reference evidence="1 2" key="1">
    <citation type="journal article" date="2005" name="Genome Res.">
        <title>Complete genome sequence of the hyperthermophilic archaeon Thermococcus kodakaraensis KOD1 and comparison with Pyrococcus genomes.</title>
        <authorList>
            <person name="Fukui T."/>
            <person name="Atomi H."/>
            <person name="Kanai T."/>
            <person name="Matsumi R."/>
            <person name="Fujiwara S."/>
            <person name="Imanaka T."/>
        </authorList>
    </citation>
    <scope>NUCLEOTIDE SEQUENCE [LARGE SCALE GENOMIC DNA]</scope>
    <source>
        <strain evidence="2">ATCC BAA-918 / JCM 12380 / KOD1</strain>
    </source>
</reference>
<dbReference type="eggNOG" id="arCOG05866">
    <property type="taxonomic scope" value="Archaea"/>
</dbReference>
<evidence type="ECO:0000313" key="2">
    <source>
        <dbReference type="Proteomes" id="UP000000536"/>
    </source>
</evidence>
<proteinExistence type="predicted"/>
<protein>
    <submittedName>
        <fullName evidence="1">Uncharacterized protein</fullName>
    </submittedName>
</protein>
<accession>Q5JIP6</accession>
<evidence type="ECO:0000313" key="1">
    <source>
        <dbReference type="EMBL" id="BAD85760.1"/>
    </source>
</evidence>
<sequence>MNKALVIMAVITIALVVYAFETAQLPPASIEYTEVFYVDNQSVTFVTQDGFGLFTMKVSPHVDNFELKIEFPEGTTYLVRYGSEQFKGETTFKVKVHKGDAPQEVYVHFQLPEDLTKKVIYEGATPEIKITGDKLPFWHSEDVIYIKYRKEEKS</sequence>
<dbReference type="HOGENOM" id="CLU_115710_0_0_2"/>
<dbReference type="PATRIC" id="fig|69014.16.peg.1531"/>
<keyword evidence="2" id="KW-1185">Reference proteome</keyword>
<dbReference type="GeneID" id="78448099"/>
<organism evidence="1 2">
    <name type="scientific">Thermococcus kodakarensis (strain ATCC BAA-918 / JCM 12380 / KOD1)</name>
    <name type="common">Pyrococcus kodakaraensis (strain KOD1)</name>
    <dbReference type="NCBI Taxonomy" id="69014"/>
    <lineage>
        <taxon>Archaea</taxon>
        <taxon>Methanobacteriati</taxon>
        <taxon>Methanobacteriota</taxon>
        <taxon>Thermococci</taxon>
        <taxon>Thermococcales</taxon>
        <taxon>Thermococcaceae</taxon>
        <taxon>Thermococcus</taxon>
    </lineage>
</organism>